<comment type="caution">
    <text evidence="4">The sequence shown here is derived from an EMBL/GenBank/DDBJ whole genome shotgun (WGS) entry which is preliminary data.</text>
</comment>
<dbReference type="RefSeq" id="WP_029359129.1">
    <property type="nucleotide sequence ID" value="NZ_JAPTHG010000007.1"/>
</dbReference>
<dbReference type="PANTHER" id="PTHR12215">
    <property type="entry name" value="PHOSPHOPANTETHEINE TRANSFERASE"/>
    <property type="match status" value="1"/>
</dbReference>
<protein>
    <submittedName>
        <fullName evidence="4">4'-phosphopantetheinyl transferase</fullName>
        <ecNumber evidence="4">2.7.8.-</ecNumber>
    </submittedName>
</protein>
<evidence type="ECO:0000313" key="4">
    <source>
        <dbReference type="EMBL" id="MET3864526.1"/>
    </source>
</evidence>
<dbReference type="EC" id="2.7.8.-" evidence="4"/>
<proteinExistence type="inferred from homology"/>
<organism evidence="4 5">
    <name type="scientific">Methylobacterium radiotolerans</name>
    <dbReference type="NCBI Taxonomy" id="31998"/>
    <lineage>
        <taxon>Bacteria</taxon>
        <taxon>Pseudomonadati</taxon>
        <taxon>Pseudomonadota</taxon>
        <taxon>Alphaproteobacteria</taxon>
        <taxon>Hyphomicrobiales</taxon>
        <taxon>Methylobacteriaceae</taxon>
        <taxon>Methylobacterium</taxon>
    </lineage>
</organism>
<gene>
    <name evidence="4" type="ORF">ABIC20_001835</name>
</gene>
<evidence type="ECO:0000313" key="5">
    <source>
        <dbReference type="Proteomes" id="UP001549119"/>
    </source>
</evidence>
<dbReference type="Gene3D" id="3.90.470.20">
    <property type="entry name" value="4'-phosphopantetheinyl transferase domain"/>
    <property type="match status" value="2"/>
</dbReference>
<dbReference type="Proteomes" id="UP001549119">
    <property type="component" value="Unassembled WGS sequence"/>
</dbReference>
<name>A0ABV2NDH2_9HYPH</name>
<sequence>MSAVEVWIVDLALTPGQIDRCEAVLDAAERGRADRFLRPVDRARFRASHAALRLILGDALGLAPADVEFLAGAGGKPELAGAARGAADFNLSHSGARALIGLARDASIGVDVEAVRPIADALRIAAAHFAADEVSALAGAPRSAVERRFFGLWTRKEAVVKALGSGLSLPLDRFSVSVPPEPPRLLRASGDVSWNLEGPWSLAEIDCGSDHVATVAVRSAGAEITCHRLSDDWPDHLG</sequence>
<keyword evidence="5" id="KW-1185">Reference proteome</keyword>
<dbReference type="Pfam" id="PF01648">
    <property type="entry name" value="ACPS"/>
    <property type="match status" value="1"/>
</dbReference>
<keyword evidence="2 4" id="KW-0808">Transferase</keyword>
<dbReference type="GO" id="GO:0016740">
    <property type="term" value="F:transferase activity"/>
    <property type="evidence" value="ECO:0007669"/>
    <property type="project" value="UniProtKB-KW"/>
</dbReference>
<dbReference type="PANTHER" id="PTHR12215:SF10">
    <property type="entry name" value="L-AMINOADIPATE-SEMIALDEHYDE DEHYDROGENASE-PHOSPHOPANTETHEINYL TRANSFERASE"/>
    <property type="match status" value="1"/>
</dbReference>
<dbReference type="InterPro" id="IPR008278">
    <property type="entry name" value="4-PPantetheinyl_Trfase_dom"/>
</dbReference>
<dbReference type="InterPro" id="IPR037143">
    <property type="entry name" value="4-PPantetheinyl_Trfase_dom_sf"/>
</dbReference>
<feature type="domain" description="4'-phosphopantetheinyl transferase" evidence="3">
    <location>
        <begin position="107"/>
        <end position="192"/>
    </location>
</feature>
<comment type="similarity">
    <text evidence="1">Belongs to the P-Pant transferase superfamily. Gsp/Sfp/HetI/AcpT family.</text>
</comment>
<dbReference type="EMBL" id="JBEPNW010000002">
    <property type="protein sequence ID" value="MET3864526.1"/>
    <property type="molecule type" value="Genomic_DNA"/>
</dbReference>
<reference evidence="4 5" key="1">
    <citation type="submission" date="2024-06" db="EMBL/GenBank/DDBJ databases">
        <title>Genomics of switchgrass bacterial isolates.</title>
        <authorList>
            <person name="Shade A."/>
        </authorList>
    </citation>
    <scope>NUCLEOTIDE SEQUENCE [LARGE SCALE GENOMIC DNA]</scope>
    <source>
        <strain evidence="4 5">PvP084</strain>
    </source>
</reference>
<dbReference type="SUPFAM" id="SSF56214">
    <property type="entry name" value="4'-phosphopantetheinyl transferase"/>
    <property type="match status" value="2"/>
</dbReference>
<evidence type="ECO:0000256" key="1">
    <source>
        <dbReference type="ARBA" id="ARBA00010990"/>
    </source>
</evidence>
<dbReference type="InterPro" id="IPR050559">
    <property type="entry name" value="P-Pant_transferase_sf"/>
</dbReference>
<evidence type="ECO:0000259" key="3">
    <source>
        <dbReference type="Pfam" id="PF01648"/>
    </source>
</evidence>
<accession>A0ABV2NDH2</accession>
<evidence type="ECO:0000256" key="2">
    <source>
        <dbReference type="ARBA" id="ARBA00022679"/>
    </source>
</evidence>